<dbReference type="PRINTS" id="PR00032">
    <property type="entry name" value="HTHARAC"/>
</dbReference>
<dbReference type="InterPro" id="IPR020449">
    <property type="entry name" value="Tscrpt_reg_AraC-type_HTH"/>
</dbReference>
<evidence type="ECO:0000313" key="6">
    <source>
        <dbReference type="Proteomes" id="UP000198565"/>
    </source>
</evidence>
<dbReference type="InterPro" id="IPR018060">
    <property type="entry name" value="HTH_AraC"/>
</dbReference>
<dbReference type="Pfam" id="PF12833">
    <property type="entry name" value="HTH_18"/>
    <property type="match status" value="1"/>
</dbReference>
<dbReference type="InterPro" id="IPR009057">
    <property type="entry name" value="Homeodomain-like_sf"/>
</dbReference>
<dbReference type="PROSITE" id="PS00041">
    <property type="entry name" value="HTH_ARAC_FAMILY_1"/>
    <property type="match status" value="1"/>
</dbReference>
<dbReference type="InterPro" id="IPR018062">
    <property type="entry name" value="HTH_AraC-typ_CS"/>
</dbReference>
<evidence type="ECO:0000313" key="5">
    <source>
        <dbReference type="EMBL" id="SFM18655.1"/>
    </source>
</evidence>
<dbReference type="SUPFAM" id="SSF46689">
    <property type="entry name" value="Homeodomain-like"/>
    <property type="match status" value="2"/>
</dbReference>
<proteinExistence type="predicted"/>
<dbReference type="Proteomes" id="UP000198565">
    <property type="component" value="Unassembled WGS sequence"/>
</dbReference>
<accession>A0A1I4NTC2</accession>
<name>A0A1I4NTC2_9BACI</name>
<organism evidence="5 6">
    <name type="scientific">Gracilibacillus orientalis</name>
    <dbReference type="NCBI Taxonomy" id="334253"/>
    <lineage>
        <taxon>Bacteria</taxon>
        <taxon>Bacillati</taxon>
        <taxon>Bacillota</taxon>
        <taxon>Bacilli</taxon>
        <taxon>Bacillales</taxon>
        <taxon>Bacillaceae</taxon>
        <taxon>Gracilibacillus</taxon>
    </lineage>
</organism>
<dbReference type="AlphaFoldDB" id="A0A1I4NTC2"/>
<dbReference type="InterPro" id="IPR003313">
    <property type="entry name" value="AraC-bd"/>
</dbReference>
<dbReference type="InterPro" id="IPR037923">
    <property type="entry name" value="HTH-like"/>
</dbReference>
<keyword evidence="2 5" id="KW-0238">DNA-binding</keyword>
<gene>
    <name evidence="5" type="ORF">SAMN04487943_109133</name>
</gene>
<dbReference type="Gene3D" id="2.60.120.280">
    <property type="entry name" value="Regulatory protein AraC"/>
    <property type="match status" value="1"/>
</dbReference>
<dbReference type="GO" id="GO:0043565">
    <property type="term" value="F:sequence-specific DNA binding"/>
    <property type="evidence" value="ECO:0007669"/>
    <property type="project" value="InterPro"/>
</dbReference>
<dbReference type="PROSITE" id="PS01124">
    <property type="entry name" value="HTH_ARAC_FAMILY_2"/>
    <property type="match status" value="1"/>
</dbReference>
<keyword evidence="3" id="KW-0804">Transcription</keyword>
<dbReference type="OrthoDB" id="2237754at2"/>
<dbReference type="GO" id="GO:0003700">
    <property type="term" value="F:DNA-binding transcription factor activity"/>
    <property type="evidence" value="ECO:0007669"/>
    <property type="project" value="InterPro"/>
</dbReference>
<protein>
    <submittedName>
        <fullName evidence="5">AraC-type DNA-binding protein</fullName>
    </submittedName>
</protein>
<keyword evidence="6" id="KW-1185">Reference proteome</keyword>
<keyword evidence="1" id="KW-0805">Transcription regulation</keyword>
<feature type="domain" description="HTH araC/xylS-type" evidence="4">
    <location>
        <begin position="184"/>
        <end position="282"/>
    </location>
</feature>
<dbReference type="PANTHER" id="PTHR43280:SF28">
    <property type="entry name" value="HTH-TYPE TRANSCRIPTIONAL ACTIVATOR RHAS"/>
    <property type="match status" value="1"/>
</dbReference>
<dbReference type="STRING" id="334253.SAMN04487943_109133"/>
<dbReference type="RefSeq" id="WP_091484661.1">
    <property type="nucleotide sequence ID" value="NZ_FOTR01000009.1"/>
</dbReference>
<dbReference type="EMBL" id="FOTR01000009">
    <property type="protein sequence ID" value="SFM18655.1"/>
    <property type="molecule type" value="Genomic_DNA"/>
</dbReference>
<dbReference type="SUPFAM" id="SSF51215">
    <property type="entry name" value="Regulatory protein AraC"/>
    <property type="match status" value="1"/>
</dbReference>
<evidence type="ECO:0000256" key="1">
    <source>
        <dbReference type="ARBA" id="ARBA00023015"/>
    </source>
</evidence>
<evidence type="ECO:0000256" key="2">
    <source>
        <dbReference type="ARBA" id="ARBA00023125"/>
    </source>
</evidence>
<dbReference type="Gene3D" id="1.10.10.60">
    <property type="entry name" value="Homeodomain-like"/>
    <property type="match status" value="2"/>
</dbReference>
<evidence type="ECO:0000259" key="4">
    <source>
        <dbReference type="PROSITE" id="PS01124"/>
    </source>
</evidence>
<dbReference type="Pfam" id="PF02311">
    <property type="entry name" value="AraC_binding"/>
    <property type="match status" value="1"/>
</dbReference>
<evidence type="ECO:0000256" key="3">
    <source>
        <dbReference type="ARBA" id="ARBA00023163"/>
    </source>
</evidence>
<dbReference type="SMART" id="SM00342">
    <property type="entry name" value="HTH_ARAC"/>
    <property type="match status" value="1"/>
</dbReference>
<dbReference type="PANTHER" id="PTHR43280">
    <property type="entry name" value="ARAC-FAMILY TRANSCRIPTIONAL REGULATOR"/>
    <property type="match status" value="1"/>
</dbReference>
<sequence length="294" mass="34469">MTDYSKHHSYGFRLKGDYQERVAGLHSVGKELRTEHSYIWDGLKRGEEGRVVFQYTLGGQGKIRIGEKIYPLTKGDAFFVQIPSDHCYYLPEDSDRWDFMYITVYGNEALHHFHRITEKYGHILRLPDHANPIKHILRMLEKLETTGINHAYEASGYAYSFLMECLQYLEYEQRQEYHLPVSIAKAISFIEKNYAEDISLNDMVTVSGLSKYHFTRLFSTSVNQTPIQYLTKVRIQHALDLLQYNERSIEEIANEVGYTSSNYFSKVFKKLLNETPSNYRQNKSVMPVDRLFID</sequence>
<reference evidence="6" key="1">
    <citation type="submission" date="2016-10" db="EMBL/GenBank/DDBJ databases">
        <authorList>
            <person name="Varghese N."/>
            <person name="Submissions S."/>
        </authorList>
    </citation>
    <scope>NUCLEOTIDE SEQUENCE [LARGE SCALE GENOMIC DNA]</scope>
    <source>
        <strain evidence="6">CGMCC 1.4250</strain>
    </source>
</reference>